<name>A0ABS9HTR6_9GAMM</name>
<dbReference type="RefSeq" id="WP_237054769.1">
    <property type="nucleotide sequence ID" value="NZ_JAKJPO010000005.1"/>
</dbReference>
<reference evidence="1" key="2">
    <citation type="submission" date="2022-01" db="EMBL/GenBank/DDBJ databases">
        <authorList>
            <person name="Zhou L.Y."/>
        </authorList>
    </citation>
    <scope>NUCLEOTIDE SEQUENCE</scope>
    <source>
        <strain evidence="1">TLK-CK17</strain>
    </source>
</reference>
<proteinExistence type="predicted"/>
<reference evidence="1" key="1">
    <citation type="submission" date="2022-01" db="EMBL/GenBank/DDBJ databases">
        <title>Lysobacter chinensis sp. nov., a bacterium isolated from cow dung compost.</title>
        <authorList>
            <person name="Liu Y."/>
        </authorList>
    </citation>
    <scope>NUCLEOTIDE SEQUENCE</scope>
    <source>
        <strain evidence="1">TLK-CK17</strain>
    </source>
</reference>
<protein>
    <recommendedName>
        <fullName evidence="3">SUKH-4 immunity protein of toxin-antitoxin system</fullName>
    </recommendedName>
</protein>
<gene>
    <name evidence="1" type="ORF">L3V18_10930</name>
</gene>
<evidence type="ECO:0008006" key="3">
    <source>
        <dbReference type="Google" id="ProtNLM"/>
    </source>
</evidence>
<dbReference type="Proteomes" id="UP001430796">
    <property type="component" value="Unassembled WGS sequence"/>
</dbReference>
<organism evidence="1 2">
    <name type="scientific">Marilutibacter chinensis</name>
    <dbReference type="NCBI Taxonomy" id="2912247"/>
    <lineage>
        <taxon>Bacteria</taxon>
        <taxon>Pseudomonadati</taxon>
        <taxon>Pseudomonadota</taxon>
        <taxon>Gammaproteobacteria</taxon>
        <taxon>Lysobacterales</taxon>
        <taxon>Lysobacteraceae</taxon>
        <taxon>Marilutibacter</taxon>
    </lineage>
</organism>
<accession>A0ABS9HTR6</accession>
<dbReference type="EMBL" id="JAKJPO010000005">
    <property type="protein sequence ID" value="MCF7222294.1"/>
    <property type="molecule type" value="Genomic_DNA"/>
</dbReference>
<evidence type="ECO:0000313" key="1">
    <source>
        <dbReference type="EMBL" id="MCF7222294.1"/>
    </source>
</evidence>
<sequence length="202" mass="21692">MSLPALADDACEVALGHGWPPATENYGSAVEQLLAGGAAPTLMLTRLPARGTEDAVILVRGEDGSWTLRHAEADQRVLVWTGSGASMQRELLVDQRPEVLEVPIPAVLAERFIDAWRRTLAVVPPDRDAPFSEGDTWLLQIEGQRLAGGVPGCGAAEMMVDQVELLIEAADTRESRLDKRWEDLAESLDEMAAERVAGGGNG</sequence>
<comment type="caution">
    <text evidence="1">The sequence shown here is derived from an EMBL/GenBank/DDBJ whole genome shotgun (WGS) entry which is preliminary data.</text>
</comment>
<keyword evidence="2" id="KW-1185">Reference proteome</keyword>
<evidence type="ECO:0000313" key="2">
    <source>
        <dbReference type="Proteomes" id="UP001430796"/>
    </source>
</evidence>